<dbReference type="Proteomes" id="UP000179621">
    <property type="component" value="Unassembled WGS sequence"/>
</dbReference>
<proteinExistence type="predicted"/>
<name>A0ABX3BVU7_9MYCO</name>
<keyword evidence="2" id="KW-1185">Reference proteome</keyword>
<organism evidence="1 2">
    <name type="scientific">Mycobacteroides saopaulense</name>
    <dbReference type="NCBI Taxonomy" id="1578165"/>
    <lineage>
        <taxon>Bacteria</taxon>
        <taxon>Bacillati</taxon>
        <taxon>Actinomycetota</taxon>
        <taxon>Actinomycetes</taxon>
        <taxon>Mycobacteriales</taxon>
        <taxon>Mycobacteriaceae</taxon>
        <taxon>Mycobacteroides</taxon>
    </lineage>
</organism>
<reference evidence="1 2" key="1">
    <citation type="submission" date="2016-10" db="EMBL/GenBank/DDBJ databases">
        <title>Evaluation of Human, Animal and Environmental Mycobacterium chelonae Isolates by Core Genome Phylogenomic Analysis, Targeted Gene Comparison, and Anti-microbial Susceptibility Patterns: A Tale of Mistaken Identities.</title>
        <authorList>
            <person name="Fogelson S.B."/>
            <person name="Camus A.C."/>
            <person name="Lorenz W."/>
            <person name="Vasireddy R."/>
            <person name="Vasireddy S."/>
            <person name="Smith T."/>
            <person name="Brown-Elliott B.A."/>
            <person name="Wallace R.J.Jr."/>
            <person name="Hasan N.A."/>
            <person name="Reischl U."/>
            <person name="Sanchez S."/>
        </authorList>
    </citation>
    <scope>NUCLEOTIDE SEQUENCE [LARGE SCALE GENOMIC DNA]</scope>
    <source>
        <strain evidence="1 2">8528</strain>
    </source>
</reference>
<accession>A0ABX3BVU7</accession>
<dbReference type="EMBL" id="MLIH01000035">
    <property type="protein sequence ID" value="OHU06535.1"/>
    <property type="molecule type" value="Genomic_DNA"/>
</dbReference>
<dbReference type="RefSeq" id="WP_052538891.1">
    <property type="nucleotide sequence ID" value="NZ_MLIC01000002.1"/>
</dbReference>
<evidence type="ECO:0000313" key="1">
    <source>
        <dbReference type="EMBL" id="OHU06535.1"/>
    </source>
</evidence>
<gene>
    <name evidence="1" type="ORF">BKG73_20180</name>
</gene>
<evidence type="ECO:0000313" key="2">
    <source>
        <dbReference type="Proteomes" id="UP000179621"/>
    </source>
</evidence>
<comment type="caution">
    <text evidence="1">The sequence shown here is derived from an EMBL/GenBank/DDBJ whole genome shotgun (WGS) entry which is preliminary data.</text>
</comment>
<protein>
    <submittedName>
        <fullName evidence="1">Uncharacterized protein</fullName>
    </submittedName>
</protein>
<sequence>MSLRAEEYVWIPGRSLELSFSQLVDYIRIDELNAAYATALAAYRKLYGEPLIGSTRAVFLTGSGHVIKVPYSIEGEEANRTESQRVATASDIPFTPTEALVEVDLPDGVVAADDGRTLLIVRALEVQPVPVNYSGRLPDWVKNLPDGEQVGWLADGSLVAFDL</sequence>